<accession>A0A9N7YHD5</accession>
<evidence type="ECO:0000313" key="1">
    <source>
        <dbReference type="EMBL" id="CAB1425733.1"/>
    </source>
</evidence>
<dbReference type="EMBL" id="CADEAL010000829">
    <property type="protein sequence ID" value="CAB1425733.1"/>
    <property type="molecule type" value="Genomic_DNA"/>
</dbReference>
<gene>
    <name evidence="1" type="ORF">PLEPLA_LOCUS13666</name>
</gene>
<sequence length="93" mass="10668">MNMARYDPGFGEKGCHNPVLLQCFDHHQVKRMGHVLHRVHTDQDRVITAQLLGLRKHFLRGKLDCDNQSPDPDRLFQRCFMATVTSIDVEGPA</sequence>
<organism evidence="1 2">
    <name type="scientific">Pleuronectes platessa</name>
    <name type="common">European plaice</name>
    <dbReference type="NCBI Taxonomy" id="8262"/>
    <lineage>
        <taxon>Eukaryota</taxon>
        <taxon>Metazoa</taxon>
        <taxon>Chordata</taxon>
        <taxon>Craniata</taxon>
        <taxon>Vertebrata</taxon>
        <taxon>Euteleostomi</taxon>
        <taxon>Actinopterygii</taxon>
        <taxon>Neopterygii</taxon>
        <taxon>Teleostei</taxon>
        <taxon>Neoteleostei</taxon>
        <taxon>Acanthomorphata</taxon>
        <taxon>Carangaria</taxon>
        <taxon>Pleuronectiformes</taxon>
        <taxon>Pleuronectoidei</taxon>
        <taxon>Pleuronectidae</taxon>
        <taxon>Pleuronectes</taxon>
    </lineage>
</organism>
<keyword evidence="2" id="KW-1185">Reference proteome</keyword>
<comment type="caution">
    <text evidence="1">The sequence shown here is derived from an EMBL/GenBank/DDBJ whole genome shotgun (WGS) entry which is preliminary data.</text>
</comment>
<dbReference type="Proteomes" id="UP001153269">
    <property type="component" value="Unassembled WGS sequence"/>
</dbReference>
<dbReference type="AlphaFoldDB" id="A0A9N7YHD5"/>
<name>A0A9N7YHD5_PLEPL</name>
<reference evidence="1" key="1">
    <citation type="submission" date="2020-03" db="EMBL/GenBank/DDBJ databases">
        <authorList>
            <person name="Weist P."/>
        </authorList>
    </citation>
    <scope>NUCLEOTIDE SEQUENCE</scope>
</reference>
<protein>
    <submittedName>
        <fullName evidence="1">Uncharacterized protein</fullName>
    </submittedName>
</protein>
<proteinExistence type="predicted"/>
<evidence type="ECO:0000313" key="2">
    <source>
        <dbReference type="Proteomes" id="UP001153269"/>
    </source>
</evidence>